<protein>
    <recommendedName>
        <fullName evidence="2">MIB/HERC2 domain-containing protein</fullName>
    </recommendedName>
</protein>
<dbReference type="Proteomes" id="UP000002640">
    <property type="component" value="Unassembled WGS sequence"/>
</dbReference>
<feature type="compositionally biased region" description="Polar residues" evidence="1">
    <location>
        <begin position="839"/>
        <end position="850"/>
    </location>
</feature>
<dbReference type="InParanoid" id="G4ZDD2"/>
<evidence type="ECO:0000256" key="1">
    <source>
        <dbReference type="SAM" id="MobiDB-lite"/>
    </source>
</evidence>
<feature type="region of interest" description="Disordered" evidence="1">
    <location>
        <begin position="832"/>
        <end position="914"/>
    </location>
</feature>
<dbReference type="SUPFAM" id="SSF159034">
    <property type="entry name" value="Mib/herc2 domain-like"/>
    <property type="match status" value="1"/>
</dbReference>
<feature type="compositionally biased region" description="Basic and acidic residues" evidence="1">
    <location>
        <begin position="695"/>
        <end position="704"/>
    </location>
</feature>
<feature type="domain" description="MIB/HERC2" evidence="2">
    <location>
        <begin position="593"/>
        <end position="671"/>
    </location>
</feature>
<feature type="region of interest" description="Disordered" evidence="1">
    <location>
        <begin position="549"/>
        <end position="575"/>
    </location>
</feature>
<evidence type="ECO:0000313" key="3">
    <source>
        <dbReference type="EMBL" id="EGZ17367.1"/>
    </source>
</evidence>
<feature type="region of interest" description="Disordered" evidence="1">
    <location>
        <begin position="740"/>
        <end position="764"/>
    </location>
</feature>
<feature type="region of interest" description="Disordered" evidence="1">
    <location>
        <begin position="159"/>
        <end position="186"/>
    </location>
</feature>
<organism evidence="3 4">
    <name type="scientific">Phytophthora sojae (strain P6497)</name>
    <name type="common">Soybean stem and root rot agent</name>
    <name type="synonym">Phytophthora megasperma f. sp. glycines</name>
    <dbReference type="NCBI Taxonomy" id="1094619"/>
    <lineage>
        <taxon>Eukaryota</taxon>
        <taxon>Sar</taxon>
        <taxon>Stramenopiles</taxon>
        <taxon>Oomycota</taxon>
        <taxon>Peronosporomycetes</taxon>
        <taxon>Peronosporales</taxon>
        <taxon>Peronosporaceae</taxon>
        <taxon>Phytophthora</taxon>
    </lineage>
</organism>
<feature type="compositionally biased region" description="Basic and acidic residues" evidence="1">
    <location>
        <begin position="109"/>
        <end position="120"/>
    </location>
</feature>
<evidence type="ECO:0000259" key="2">
    <source>
        <dbReference type="PROSITE" id="PS51416"/>
    </source>
</evidence>
<feature type="region of interest" description="Disordered" evidence="1">
    <location>
        <begin position="1138"/>
        <end position="1165"/>
    </location>
</feature>
<dbReference type="PANTHER" id="PTHR46435">
    <property type="entry name" value="E3 UBIQUITIN-PROTEIN LIGASE HECTD4-RELATED"/>
    <property type="match status" value="1"/>
</dbReference>
<dbReference type="Gene3D" id="2.30.30.40">
    <property type="entry name" value="SH3 Domains"/>
    <property type="match status" value="1"/>
</dbReference>
<dbReference type="RefSeq" id="XP_009526425.1">
    <property type="nucleotide sequence ID" value="XM_009528130.1"/>
</dbReference>
<feature type="compositionally biased region" description="Basic and acidic residues" evidence="1">
    <location>
        <begin position="1138"/>
        <end position="1159"/>
    </location>
</feature>
<feature type="region of interest" description="Disordered" evidence="1">
    <location>
        <begin position="677"/>
        <end position="704"/>
    </location>
</feature>
<feature type="compositionally biased region" description="Basic residues" evidence="1">
    <location>
        <begin position="47"/>
        <end position="56"/>
    </location>
</feature>
<dbReference type="GO" id="GO:0004842">
    <property type="term" value="F:ubiquitin-protein transferase activity"/>
    <property type="evidence" value="ECO:0007669"/>
    <property type="project" value="InterPro"/>
</dbReference>
<gene>
    <name evidence="3" type="ORF">PHYSODRAFT_502735</name>
</gene>
<dbReference type="GeneID" id="20658137"/>
<dbReference type="SMR" id="G4ZDD2"/>
<feature type="region of interest" description="Disordered" evidence="1">
    <location>
        <begin position="610"/>
        <end position="631"/>
    </location>
</feature>
<feature type="compositionally biased region" description="Polar residues" evidence="1">
    <location>
        <begin position="867"/>
        <end position="886"/>
    </location>
</feature>
<proteinExistence type="predicted"/>
<keyword evidence="4" id="KW-1185">Reference proteome</keyword>
<dbReference type="STRING" id="1094619.G4ZDD2"/>
<dbReference type="EMBL" id="JH159154">
    <property type="protein sequence ID" value="EGZ17367.1"/>
    <property type="molecule type" value="Genomic_DNA"/>
</dbReference>
<sequence length="2086" mass="231852">MPPRRFVETEETFHFFNEDVVLGTNEIRTDDASSSSSDSDSSETSRLRRARRRRRASSVVSRRTSRRLSQLLNGSIASELESLQEDGLSDSDEDYDSLDDFELEEEEEEKVKARERKDSTTEGDAEAQNASAAATAGTKVPGVGPATFEQIFEPFRDLYAPPPRPVGDGEEADWTQTSKLSTRQQRQYRKARRAIAAFTRRIHCANAYRYRKQSEFMRVCYLRALENGPGYELLATAKQSLLFASQKEGAVETTVPKLFPRKWPHLPYRSPLQWHHDTDAAIEFLTRLAELPETSLVYEPIDVNTFAAEVTELLELSENEQRSETASEISESAFAGLLGLLGMGIQLQSFTLLSRAALLFVQMGQTTYIGDKFSDEETSIRPEMRSLLDLYCSRLAKHIAEPTLAATYPRDLAAQWKVCSYQPSTSDAIATDGLYLYIYGRSGLFKIGTGNGTTVRDFVYAHNKEYVRSRDAERSWLCCIGDSLYCRTIVMPGHRVDRIRTTDLQNVQELVLAPNRSLIGKGTTESSVYAMVTDGVDLFTIRCIDTYKKPSSSKSSGSRKHRSRTHKSRKSTPVSEIVSAVLGKSDNDPITPPPSPDVATIQVGDRVVRGPDWKWSNQDGEKGSPGTVERISTWGGVKGSGVTVRWDKNQRVNTYRWGAEGCYDLYIVVEKDGQALERKPLPNDTSSRQTNKGRVSKEVVRENEPEPLPRHQFVLYRHKVDAITSIMNLEEPDIDLFLDLTPSGDQRKQGSSGGNGEADSQSGVETLSALHSHTVTLCTSKTSWMCDGGMSNCFGDNSPKRYRCTAGCDFDLCESCLFATVIDKPVSIPTSEAAHAEDGTSTSAETTSDSVAPGSDAEPAVGDATESRLTTSMSTESTDPFSSVDTSLFEESEREASLKKKKKEKEKQAKQTEEEMVNDLATFWRGLYTHKECQVALRRNGFQLNEASTWLHTCGAYLREPMVIPTVSSVVLAAAPKSGALDPVLLIAGTWYATRGQLCVVSPPGLYTVGEEHSDKTKSAANSCDASWFFSLESGASLGDKPILLKGIPAGSPTCVDTTRKRILVFSGYLNCLEEYVDHVQQGERLKCAETQCDTLADSGKVIIAQIAQLTRKRAALPAYKHPRAGLQDILFRTGRETVGTDKQSDGRRSEPKDTESGTKSRNRRMKNIRARLSELDRLHVEDRPGHIIPFCVDFEDSGFLQIIQAFNYYCKQLSAQEGHRDESGGPPMVKAPVGINRLIADLLCILTEAVQEFDFAGVTVKIDQGGETTQKLFKDTEHSLRNVAGQLFGDQTSTYLSTDTVSHHERSEVVKSAHFLLVWGLRKSLFCLNNRPDFFMSTCEGIIGSALQEKVPHTSLKPPQLPESFFAILLQPHDTLVMRTKRDCEVDLLRRLLYSPMDDGRIAIADFVPTEDTEFSRFVGVLFELSKLECRIAQREKWIVDDDGLPFMTPVSKALHSVMNYCSARVLAATLELTPTTSLKEAGQQVLESIATFECFTKACFDSSLDILHCHEGSSCWNLRLSVVGTILPMIIAFIPNFPDHFSDGFRDCLVTLMKTLDTLVCSDENKSEAWQPKVARSDAAIFGGYQVVETPHPYNHTQPVFRRVVHIPGASVLHFEFDSRCRTSGEADIVFITSGLAWYQVDRLSYGDVGFGEDGGCFYGSYSRGNWPAGGLTIVGDTATVMLCATTQGRSGTGDKQRWGLKCTVRGLYDNPRTSWIPELGCAVANACSVIGDKLLRGLPLQSVEKSCQPWSMQHQLFNLTASTCRTLKSGKWKFIDKIANRTPESEPFFLTLSKYVRLRTLPPQYVTARWTESLQQAAAALLVRSNYRQLHAWLDSVQNQTALPEDSKKALFGRIGIELGKLERWMLRQVQLVNEWHYLCMDKVSLDELMERYADNLDRLSELCQLKGVTFKKNDMVGCIKLIHDLLAAEVAVQEEQHVTTCEKALSAHEAVAQTVSTRTLFLLRRWEKCVMCGSTNSDSVSEPHHTGISECLSDVGKFLCSTVPVSSLEECSMAHSSRLESRLAGVVFCKEVIQELGSEDMTQFFVGRVLHAVPSSNLIQDDGIFSGCALADPDLLVKTETA</sequence>
<dbReference type="GO" id="GO:0016567">
    <property type="term" value="P:protein ubiquitination"/>
    <property type="evidence" value="ECO:0007669"/>
    <property type="project" value="InterPro"/>
</dbReference>
<dbReference type="PROSITE" id="PS51416">
    <property type="entry name" value="MIB_HERC2"/>
    <property type="match status" value="1"/>
</dbReference>
<feature type="compositionally biased region" description="Low complexity" evidence="1">
    <location>
        <begin position="126"/>
        <end position="136"/>
    </location>
</feature>
<name>G4ZDD2_PHYSP</name>
<dbReference type="InterPro" id="IPR037252">
    <property type="entry name" value="Mib_Herc2_sf"/>
</dbReference>
<dbReference type="OMA" id="PELGCAV"/>
<feature type="region of interest" description="Disordered" evidence="1">
    <location>
        <begin position="25"/>
        <end position="76"/>
    </location>
</feature>
<dbReference type="GO" id="GO:0046872">
    <property type="term" value="F:metal ion binding"/>
    <property type="evidence" value="ECO:0007669"/>
    <property type="project" value="InterPro"/>
</dbReference>
<feature type="compositionally biased region" description="Polar residues" evidence="1">
    <location>
        <begin position="683"/>
        <end position="693"/>
    </location>
</feature>
<dbReference type="InterPro" id="IPR010606">
    <property type="entry name" value="Mib_Herc2"/>
</dbReference>
<reference evidence="3 4" key="1">
    <citation type="journal article" date="2006" name="Science">
        <title>Phytophthora genome sequences uncover evolutionary origins and mechanisms of pathogenesis.</title>
        <authorList>
            <person name="Tyler B.M."/>
            <person name="Tripathy S."/>
            <person name="Zhang X."/>
            <person name="Dehal P."/>
            <person name="Jiang R.H."/>
            <person name="Aerts A."/>
            <person name="Arredondo F.D."/>
            <person name="Baxter L."/>
            <person name="Bensasson D."/>
            <person name="Beynon J.L."/>
            <person name="Chapman J."/>
            <person name="Damasceno C.M."/>
            <person name="Dorrance A.E."/>
            <person name="Dou D."/>
            <person name="Dickerman A.W."/>
            <person name="Dubchak I.L."/>
            <person name="Garbelotto M."/>
            <person name="Gijzen M."/>
            <person name="Gordon S.G."/>
            <person name="Govers F."/>
            <person name="Grunwald N.J."/>
            <person name="Huang W."/>
            <person name="Ivors K.L."/>
            <person name="Jones R.W."/>
            <person name="Kamoun S."/>
            <person name="Krampis K."/>
            <person name="Lamour K.H."/>
            <person name="Lee M.K."/>
            <person name="McDonald W.H."/>
            <person name="Medina M."/>
            <person name="Meijer H.J."/>
            <person name="Nordberg E.K."/>
            <person name="Maclean D.J."/>
            <person name="Ospina-Giraldo M.D."/>
            <person name="Morris P.F."/>
            <person name="Phuntumart V."/>
            <person name="Putnam N.H."/>
            <person name="Rash S."/>
            <person name="Rose J.K."/>
            <person name="Sakihama Y."/>
            <person name="Salamov A.A."/>
            <person name="Savidor A."/>
            <person name="Scheuring C.F."/>
            <person name="Smith B.M."/>
            <person name="Sobral B.W."/>
            <person name="Terry A."/>
            <person name="Torto-Alalibo T.A."/>
            <person name="Win J."/>
            <person name="Xu Z."/>
            <person name="Zhang H."/>
            <person name="Grigoriev I.V."/>
            <person name="Rokhsar D.S."/>
            <person name="Boore J.L."/>
        </authorList>
    </citation>
    <scope>NUCLEOTIDE SEQUENCE [LARGE SCALE GENOMIC DNA]</scope>
    <source>
        <strain evidence="3 4">P6497</strain>
    </source>
</reference>
<dbReference type="PANTHER" id="PTHR46435:SF1">
    <property type="entry name" value="E3 UBIQUITIN-PROTEIN LIGASE HECTD4-RELATED"/>
    <property type="match status" value="1"/>
</dbReference>
<feature type="compositionally biased region" description="Low complexity" evidence="1">
    <location>
        <begin position="32"/>
        <end position="44"/>
    </location>
</feature>
<dbReference type="Pfam" id="PF06701">
    <property type="entry name" value="MIB_HERC2"/>
    <property type="match status" value="1"/>
</dbReference>
<feature type="compositionally biased region" description="Basic residues" evidence="1">
    <location>
        <begin position="557"/>
        <end position="570"/>
    </location>
</feature>
<dbReference type="KEGG" id="psoj:PHYSODRAFT_502735"/>
<accession>G4ZDD2</accession>
<dbReference type="InterPro" id="IPR043366">
    <property type="entry name" value="HECTD4"/>
</dbReference>
<evidence type="ECO:0000313" key="4">
    <source>
        <dbReference type="Proteomes" id="UP000002640"/>
    </source>
</evidence>
<feature type="region of interest" description="Disordered" evidence="1">
    <location>
        <begin position="101"/>
        <end position="140"/>
    </location>
</feature>